<keyword evidence="2" id="KW-1185">Reference proteome</keyword>
<proteinExistence type="predicted"/>
<organism evidence="1 2">
    <name type="scientific">Parasitella parasitica</name>
    <dbReference type="NCBI Taxonomy" id="35722"/>
    <lineage>
        <taxon>Eukaryota</taxon>
        <taxon>Fungi</taxon>
        <taxon>Fungi incertae sedis</taxon>
        <taxon>Mucoromycota</taxon>
        <taxon>Mucoromycotina</taxon>
        <taxon>Mucoromycetes</taxon>
        <taxon>Mucorales</taxon>
        <taxon>Mucorineae</taxon>
        <taxon>Mucoraceae</taxon>
        <taxon>Parasitella</taxon>
    </lineage>
</organism>
<evidence type="ECO:0000313" key="2">
    <source>
        <dbReference type="Proteomes" id="UP000054107"/>
    </source>
</evidence>
<evidence type="ECO:0000313" key="1">
    <source>
        <dbReference type="EMBL" id="CEP07181.1"/>
    </source>
</evidence>
<dbReference type="Proteomes" id="UP000054107">
    <property type="component" value="Unassembled WGS sequence"/>
</dbReference>
<dbReference type="EMBL" id="LN719137">
    <property type="protein sequence ID" value="CEP07181.1"/>
    <property type="molecule type" value="Genomic_DNA"/>
</dbReference>
<dbReference type="OrthoDB" id="2223907at2759"/>
<sequence length="462" mass="53443">MKRNKKQKTSNKPTKVHEEFYKSCPDLDYESYANTNNLSKNETNIGYKSTLESLISTGSRKCKKRALEQKNLFETRKDNNSKFAKSYEDYWEKREMKSSQPSDEFSAAIHNMAKKNTLKLAETAWNTIQKETNSALDTPVITSNNSSVDHSVESAEHSNEPSNELYIEPHTELTGDDTTVLPEYIQSFFNAIKLVIGCNHPDLIDWTNQSVVEMAQEKFPVEDMDEIENLCKYDPYVYSGKCQEFIERLTNNEKSLTSFREELLKSREFDSDRFDPITHKDWSYIKIISEHFLRLMEYAKNPIEGPLRERTAASYTSQPIINHLLLPYSHSIDIKWIEVQHEWTESIKIDGTACSKINNNLLLLFEFAGGSKTNSITKFNSDVIKLYSNGIKAMQTYGSKKLYTAIYFNNKIHFEALVPFKTKYIRYKYSTIKCPTNSNELKQFIANLNPAFAWSRDIGESV</sequence>
<dbReference type="AlphaFoldDB" id="A0A0B7MMY4"/>
<reference evidence="1 2" key="1">
    <citation type="submission" date="2014-09" db="EMBL/GenBank/DDBJ databases">
        <authorList>
            <person name="Ellenberger Sabrina"/>
        </authorList>
    </citation>
    <scope>NUCLEOTIDE SEQUENCE [LARGE SCALE GENOMIC DNA]</scope>
    <source>
        <strain evidence="1 2">CBS 412.66</strain>
    </source>
</reference>
<protein>
    <submittedName>
        <fullName evidence="1">Uncharacterized protein</fullName>
    </submittedName>
</protein>
<name>A0A0B7MMY4_9FUNG</name>
<gene>
    <name evidence="1" type="primary">PARPA_00460.1 scaffold 888</name>
</gene>
<accession>A0A0B7MMY4</accession>